<feature type="region of interest" description="Disordered" evidence="1">
    <location>
        <begin position="1"/>
        <end position="24"/>
    </location>
</feature>
<reference evidence="2 3" key="1">
    <citation type="submission" date="2022-01" db="EMBL/GenBank/DDBJ databases">
        <authorList>
            <person name="Xiong W."/>
            <person name="Schranz E."/>
        </authorList>
    </citation>
    <scope>NUCLEOTIDE SEQUENCE [LARGE SCALE GENOMIC DNA]</scope>
</reference>
<sequence length="67" mass="7902">MMKNEEERKKNSEKRMNSPFTHSSHNVHLHLYRRPFSAPDLRFPAPAVVFSFSDHLHIEGINHHSSH</sequence>
<evidence type="ECO:0000256" key="1">
    <source>
        <dbReference type="SAM" id="MobiDB-lite"/>
    </source>
</evidence>
<gene>
    <name evidence="2" type="ORF">LVIROSA_LOCUS8089</name>
</gene>
<proteinExistence type="predicted"/>
<evidence type="ECO:0000313" key="2">
    <source>
        <dbReference type="EMBL" id="CAH1420639.1"/>
    </source>
</evidence>
<keyword evidence="3" id="KW-1185">Reference proteome</keyword>
<protein>
    <submittedName>
        <fullName evidence="2">Uncharacterized protein</fullName>
    </submittedName>
</protein>
<feature type="compositionally biased region" description="Basic and acidic residues" evidence="1">
    <location>
        <begin position="1"/>
        <end position="16"/>
    </location>
</feature>
<organism evidence="2 3">
    <name type="scientific">Lactuca virosa</name>
    <dbReference type="NCBI Taxonomy" id="75947"/>
    <lineage>
        <taxon>Eukaryota</taxon>
        <taxon>Viridiplantae</taxon>
        <taxon>Streptophyta</taxon>
        <taxon>Embryophyta</taxon>
        <taxon>Tracheophyta</taxon>
        <taxon>Spermatophyta</taxon>
        <taxon>Magnoliopsida</taxon>
        <taxon>eudicotyledons</taxon>
        <taxon>Gunneridae</taxon>
        <taxon>Pentapetalae</taxon>
        <taxon>asterids</taxon>
        <taxon>campanulids</taxon>
        <taxon>Asterales</taxon>
        <taxon>Asteraceae</taxon>
        <taxon>Cichorioideae</taxon>
        <taxon>Cichorieae</taxon>
        <taxon>Lactucinae</taxon>
        <taxon>Lactuca</taxon>
    </lineage>
</organism>
<dbReference type="AlphaFoldDB" id="A0AAU9LYG2"/>
<dbReference type="EMBL" id="CAKMRJ010001112">
    <property type="protein sequence ID" value="CAH1420639.1"/>
    <property type="molecule type" value="Genomic_DNA"/>
</dbReference>
<name>A0AAU9LYG2_9ASTR</name>
<comment type="caution">
    <text evidence="2">The sequence shown here is derived from an EMBL/GenBank/DDBJ whole genome shotgun (WGS) entry which is preliminary data.</text>
</comment>
<dbReference type="Proteomes" id="UP001157418">
    <property type="component" value="Unassembled WGS sequence"/>
</dbReference>
<accession>A0AAU9LYG2</accession>
<evidence type="ECO:0000313" key="3">
    <source>
        <dbReference type="Proteomes" id="UP001157418"/>
    </source>
</evidence>